<reference evidence="1" key="1">
    <citation type="journal article" date="2019" name="bioRxiv">
        <title>The Genome of the Zebra Mussel, Dreissena polymorpha: A Resource for Invasive Species Research.</title>
        <authorList>
            <person name="McCartney M.A."/>
            <person name="Auch B."/>
            <person name="Kono T."/>
            <person name="Mallez S."/>
            <person name="Zhang Y."/>
            <person name="Obille A."/>
            <person name="Becker A."/>
            <person name="Abrahante J.E."/>
            <person name="Garbe J."/>
            <person name="Badalamenti J.P."/>
            <person name="Herman A."/>
            <person name="Mangelson H."/>
            <person name="Liachko I."/>
            <person name="Sullivan S."/>
            <person name="Sone E.D."/>
            <person name="Koren S."/>
            <person name="Silverstein K.A.T."/>
            <person name="Beckman K.B."/>
            <person name="Gohl D.M."/>
        </authorList>
    </citation>
    <scope>NUCLEOTIDE SEQUENCE</scope>
    <source>
        <strain evidence="1">Duluth1</strain>
        <tissue evidence="1">Whole animal</tissue>
    </source>
</reference>
<comment type="caution">
    <text evidence="1">The sequence shown here is derived from an EMBL/GenBank/DDBJ whole genome shotgun (WGS) entry which is preliminary data.</text>
</comment>
<dbReference type="AlphaFoldDB" id="A0A9D4K6Z4"/>
<name>A0A9D4K6Z4_DREPO</name>
<gene>
    <name evidence="1" type="ORF">DPMN_107464</name>
</gene>
<reference evidence="1" key="2">
    <citation type="submission" date="2020-11" db="EMBL/GenBank/DDBJ databases">
        <authorList>
            <person name="McCartney M.A."/>
            <person name="Auch B."/>
            <person name="Kono T."/>
            <person name="Mallez S."/>
            <person name="Becker A."/>
            <person name="Gohl D.M."/>
            <person name="Silverstein K.A.T."/>
            <person name="Koren S."/>
            <person name="Bechman K.B."/>
            <person name="Herman A."/>
            <person name="Abrahante J.E."/>
            <person name="Garbe J."/>
        </authorList>
    </citation>
    <scope>NUCLEOTIDE SEQUENCE</scope>
    <source>
        <strain evidence="1">Duluth1</strain>
        <tissue evidence="1">Whole animal</tissue>
    </source>
</reference>
<proteinExistence type="predicted"/>
<organism evidence="1 2">
    <name type="scientific">Dreissena polymorpha</name>
    <name type="common">Zebra mussel</name>
    <name type="synonym">Mytilus polymorpha</name>
    <dbReference type="NCBI Taxonomy" id="45954"/>
    <lineage>
        <taxon>Eukaryota</taxon>
        <taxon>Metazoa</taxon>
        <taxon>Spiralia</taxon>
        <taxon>Lophotrochozoa</taxon>
        <taxon>Mollusca</taxon>
        <taxon>Bivalvia</taxon>
        <taxon>Autobranchia</taxon>
        <taxon>Heteroconchia</taxon>
        <taxon>Euheterodonta</taxon>
        <taxon>Imparidentia</taxon>
        <taxon>Neoheterodontei</taxon>
        <taxon>Myida</taxon>
        <taxon>Dreissenoidea</taxon>
        <taxon>Dreissenidae</taxon>
        <taxon>Dreissena</taxon>
    </lineage>
</organism>
<keyword evidence="2" id="KW-1185">Reference proteome</keyword>
<dbReference type="Proteomes" id="UP000828390">
    <property type="component" value="Unassembled WGS sequence"/>
</dbReference>
<dbReference type="EMBL" id="JAIWYP010000004">
    <property type="protein sequence ID" value="KAH3834145.1"/>
    <property type="molecule type" value="Genomic_DNA"/>
</dbReference>
<evidence type="ECO:0000313" key="2">
    <source>
        <dbReference type="Proteomes" id="UP000828390"/>
    </source>
</evidence>
<evidence type="ECO:0000313" key="1">
    <source>
        <dbReference type="EMBL" id="KAH3834145.1"/>
    </source>
</evidence>
<sequence>MPQSPCKKACLLGIPAQGATLMSEKSFGCDSSVVQCTFISLPGDDYQDQFSQLGEVLTFQDVDGSSTRAAPLRPWYRTGSRIEVYTNPESGKDHPDL</sequence>
<protein>
    <submittedName>
        <fullName evidence="1">Uncharacterized protein</fullName>
    </submittedName>
</protein>
<accession>A0A9D4K6Z4</accession>